<sequence>MPEDNAKVARVLDQLRKELANARRIPTGGIASHRRPATNGSAEDSPVEQPDGSASADQRFDAIQGRLDKSLRLLEQIRKELNIARNIPSTGITLRQRSVEEGVDLINSDRRFDTMQVTLDNSRTIAAGLQAVTLTGQVAEFGVYRGTSLTQIAKFFKDLTVHGFDSFVGLPEAWGGTANVAGSFDIGAQPPTIPVSNVEFHVGWFDDTVPVYGDRFDGPFAFCHLDADLYSSTKTVFDKLERWFVPGTVVVFDEYFGYYGWQQHEHKAFTEFLDRTGLSFEAISLGHMNLAVRLTDG</sequence>
<evidence type="ECO:0000256" key="1">
    <source>
        <dbReference type="SAM" id="MobiDB-lite"/>
    </source>
</evidence>
<dbReference type="PANTHER" id="PTHR40036">
    <property type="entry name" value="MACROCIN O-METHYLTRANSFERASE"/>
    <property type="match status" value="1"/>
</dbReference>
<keyword evidence="3" id="KW-1185">Reference proteome</keyword>
<dbReference type="Proteomes" id="UP000613840">
    <property type="component" value="Unassembled WGS sequence"/>
</dbReference>
<gene>
    <name evidence="2" type="ORF">GCM10011575_08510</name>
</gene>
<dbReference type="PANTHER" id="PTHR40036:SF1">
    <property type="entry name" value="MACROCIN O-METHYLTRANSFERASE"/>
    <property type="match status" value="1"/>
</dbReference>
<evidence type="ECO:0000313" key="2">
    <source>
        <dbReference type="EMBL" id="GGL52438.1"/>
    </source>
</evidence>
<dbReference type="Gene3D" id="3.40.50.150">
    <property type="entry name" value="Vaccinia Virus protein VP39"/>
    <property type="match status" value="1"/>
</dbReference>
<dbReference type="EMBL" id="BMMZ01000002">
    <property type="protein sequence ID" value="GGL52438.1"/>
    <property type="molecule type" value="Genomic_DNA"/>
</dbReference>
<dbReference type="RefSeq" id="WP_188893945.1">
    <property type="nucleotide sequence ID" value="NZ_BMMZ01000002.1"/>
</dbReference>
<protein>
    <recommendedName>
        <fullName evidence="4">Macrocin-O-methyltransferase (TylF)</fullName>
    </recommendedName>
</protein>
<dbReference type="Pfam" id="PF13578">
    <property type="entry name" value="Methyltransf_24"/>
    <property type="match status" value="1"/>
</dbReference>
<organism evidence="2 3">
    <name type="scientific">Microlunatus endophyticus</name>
    <dbReference type="NCBI Taxonomy" id="1716077"/>
    <lineage>
        <taxon>Bacteria</taxon>
        <taxon>Bacillati</taxon>
        <taxon>Actinomycetota</taxon>
        <taxon>Actinomycetes</taxon>
        <taxon>Propionibacteriales</taxon>
        <taxon>Propionibacteriaceae</taxon>
        <taxon>Microlunatus</taxon>
    </lineage>
</organism>
<evidence type="ECO:0008006" key="4">
    <source>
        <dbReference type="Google" id="ProtNLM"/>
    </source>
</evidence>
<evidence type="ECO:0000313" key="3">
    <source>
        <dbReference type="Proteomes" id="UP000613840"/>
    </source>
</evidence>
<reference evidence="2" key="1">
    <citation type="journal article" date="2014" name="Int. J. Syst. Evol. Microbiol.">
        <title>Complete genome sequence of Corynebacterium casei LMG S-19264T (=DSM 44701T), isolated from a smear-ripened cheese.</title>
        <authorList>
            <consortium name="US DOE Joint Genome Institute (JGI-PGF)"/>
            <person name="Walter F."/>
            <person name="Albersmeier A."/>
            <person name="Kalinowski J."/>
            <person name="Ruckert C."/>
        </authorList>
    </citation>
    <scope>NUCLEOTIDE SEQUENCE</scope>
    <source>
        <strain evidence="2">CGMCC 4.7306</strain>
    </source>
</reference>
<name>A0A917W1V3_9ACTN</name>
<dbReference type="SUPFAM" id="SSF53335">
    <property type="entry name" value="S-adenosyl-L-methionine-dependent methyltransferases"/>
    <property type="match status" value="1"/>
</dbReference>
<reference evidence="2" key="2">
    <citation type="submission" date="2020-09" db="EMBL/GenBank/DDBJ databases">
        <authorList>
            <person name="Sun Q."/>
            <person name="Zhou Y."/>
        </authorList>
    </citation>
    <scope>NUCLEOTIDE SEQUENCE</scope>
    <source>
        <strain evidence="2">CGMCC 4.7306</strain>
    </source>
</reference>
<feature type="region of interest" description="Disordered" evidence="1">
    <location>
        <begin position="22"/>
        <end position="56"/>
    </location>
</feature>
<dbReference type="InterPro" id="IPR008884">
    <property type="entry name" value="TylF_MeTrfase"/>
</dbReference>
<accession>A0A917W1V3</accession>
<proteinExistence type="predicted"/>
<comment type="caution">
    <text evidence="2">The sequence shown here is derived from an EMBL/GenBank/DDBJ whole genome shotgun (WGS) entry which is preliminary data.</text>
</comment>
<dbReference type="AlphaFoldDB" id="A0A917W1V3"/>
<dbReference type="InterPro" id="IPR029063">
    <property type="entry name" value="SAM-dependent_MTases_sf"/>
</dbReference>